<gene>
    <name evidence="2" type="ORF">FANTH_8876</name>
</gene>
<comment type="caution">
    <text evidence="2">The sequence shown here is derived from an EMBL/GenBank/DDBJ whole genome shotgun (WGS) entry which is preliminary data.</text>
</comment>
<dbReference type="EMBL" id="JABEVY010000218">
    <property type="protein sequence ID" value="KAF5242041.1"/>
    <property type="molecule type" value="Genomic_DNA"/>
</dbReference>
<organism evidence="2 3">
    <name type="scientific">Fusarium anthophilum</name>
    <dbReference type="NCBI Taxonomy" id="48485"/>
    <lineage>
        <taxon>Eukaryota</taxon>
        <taxon>Fungi</taxon>
        <taxon>Dikarya</taxon>
        <taxon>Ascomycota</taxon>
        <taxon>Pezizomycotina</taxon>
        <taxon>Sordariomycetes</taxon>
        <taxon>Hypocreomycetidae</taxon>
        <taxon>Hypocreales</taxon>
        <taxon>Nectriaceae</taxon>
        <taxon>Fusarium</taxon>
        <taxon>Fusarium fujikuroi species complex</taxon>
    </lineage>
</organism>
<dbReference type="Proteomes" id="UP000573603">
    <property type="component" value="Unassembled WGS sequence"/>
</dbReference>
<feature type="compositionally biased region" description="Basic and acidic residues" evidence="1">
    <location>
        <begin position="123"/>
        <end position="137"/>
    </location>
</feature>
<proteinExistence type="predicted"/>
<feature type="region of interest" description="Disordered" evidence="1">
    <location>
        <begin position="115"/>
        <end position="137"/>
    </location>
</feature>
<dbReference type="AlphaFoldDB" id="A0A8H4Z9M0"/>
<evidence type="ECO:0000313" key="2">
    <source>
        <dbReference type="EMBL" id="KAF5242041.1"/>
    </source>
</evidence>
<sequence>MPDNVRYLTKKKDIQDVKTYLRNANTKDFAPAAWVTGSRWCFGHGEGRSTSKETYHIGFKKQSDDRHITCLFIDVHGTQQKVVAGGVTIEKDWGAEAPSLAEVLLFYKKAWGVEDSDDEEDKEYGGDVKRDGEQFSR</sequence>
<reference evidence="2 3" key="1">
    <citation type="journal article" date="2020" name="BMC Genomics">
        <title>Correction to: Identification and distribution of gene clusters required for synthesis of sphingolipid metabolism inhibitors in diverse species of the filamentous fungus Fusarium.</title>
        <authorList>
            <person name="Kim H.S."/>
            <person name="Lohmar J.M."/>
            <person name="Busman M."/>
            <person name="Brown D.W."/>
            <person name="Naumann T.A."/>
            <person name="Divon H.H."/>
            <person name="Lysoe E."/>
            <person name="Uhlig S."/>
            <person name="Proctor R.H."/>
        </authorList>
    </citation>
    <scope>NUCLEOTIDE SEQUENCE [LARGE SCALE GENOMIC DNA]</scope>
    <source>
        <strain evidence="2 3">NRRL 25214</strain>
    </source>
</reference>
<protein>
    <submittedName>
        <fullName evidence="2">Uncharacterized protein</fullName>
    </submittedName>
</protein>
<keyword evidence="3" id="KW-1185">Reference proteome</keyword>
<evidence type="ECO:0000313" key="3">
    <source>
        <dbReference type="Proteomes" id="UP000573603"/>
    </source>
</evidence>
<accession>A0A8H4Z9M0</accession>
<evidence type="ECO:0000256" key="1">
    <source>
        <dbReference type="SAM" id="MobiDB-lite"/>
    </source>
</evidence>
<name>A0A8H4Z9M0_9HYPO</name>